<dbReference type="AlphaFoldDB" id="A0A895XKN2"/>
<reference evidence="2" key="1">
    <citation type="submission" date="2021-02" db="EMBL/GenBank/DDBJ databases">
        <title>Natronoglycomyces albus gen. nov., sp. nov, a haloalkaliphilic actinobacterium from a soda solonchak soil.</title>
        <authorList>
            <person name="Sorokin D.Y."/>
            <person name="Khijniak T.V."/>
            <person name="Zakharycheva A.P."/>
            <person name="Boueva O.V."/>
            <person name="Ariskina E.V."/>
            <person name="Hahnke R.L."/>
            <person name="Bunk B."/>
            <person name="Sproer C."/>
            <person name="Schumann P."/>
            <person name="Evtushenko L.I."/>
            <person name="Kublanov I.V."/>
        </authorList>
    </citation>
    <scope>NUCLEOTIDE SEQUENCE</scope>
    <source>
        <strain evidence="2">DSM 106290</strain>
    </source>
</reference>
<dbReference type="InterPro" id="IPR008317">
    <property type="entry name" value="UCP030561"/>
</dbReference>
<dbReference type="Proteomes" id="UP000662939">
    <property type="component" value="Chromosome"/>
</dbReference>
<protein>
    <submittedName>
        <fullName evidence="2">Nuclear transport factor 2 family protein</fullName>
    </submittedName>
</protein>
<gene>
    <name evidence="2" type="ORF">JQS30_01420</name>
</gene>
<dbReference type="EMBL" id="CP070496">
    <property type="protein sequence ID" value="QSB05617.1"/>
    <property type="molecule type" value="Genomic_DNA"/>
</dbReference>
<dbReference type="SUPFAM" id="SSF54427">
    <property type="entry name" value="NTF2-like"/>
    <property type="match status" value="1"/>
</dbReference>
<evidence type="ECO:0000313" key="3">
    <source>
        <dbReference type="Proteomes" id="UP000662939"/>
    </source>
</evidence>
<dbReference type="InterPro" id="IPR037401">
    <property type="entry name" value="SnoaL-like"/>
</dbReference>
<dbReference type="KEGG" id="nav:JQS30_01420"/>
<organism evidence="2 3">
    <name type="scientific">Natronoglycomyces albus</name>
    <dbReference type="NCBI Taxonomy" id="2811108"/>
    <lineage>
        <taxon>Bacteria</taxon>
        <taxon>Bacillati</taxon>
        <taxon>Actinomycetota</taxon>
        <taxon>Actinomycetes</taxon>
        <taxon>Glycomycetales</taxon>
        <taxon>Glycomycetaceae</taxon>
        <taxon>Natronoglycomyces</taxon>
    </lineage>
</organism>
<dbReference type="Pfam" id="PF12680">
    <property type="entry name" value="SnoaL_2"/>
    <property type="match status" value="1"/>
</dbReference>
<evidence type="ECO:0000259" key="1">
    <source>
        <dbReference type="Pfam" id="PF12680"/>
    </source>
</evidence>
<dbReference type="InterPro" id="IPR032710">
    <property type="entry name" value="NTF2-like_dom_sf"/>
</dbReference>
<accession>A0A895XKN2</accession>
<dbReference type="Gene3D" id="3.10.450.50">
    <property type="match status" value="1"/>
</dbReference>
<proteinExistence type="predicted"/>
<feature type="domain" description="SnoaL-like" evidence="1">
    <location>
        <begin position="11"/>
        <end position="94"/>
    </location>
</feature>
<name>A0A895XKN2_9ACTN</name>
<dbReference type="RefSeq" id="WP_213171628.1">
    <property type="nucleotide sequence ID" value="NZ_CP070496.1"/>
</dbReference>
<evidence type="ECO:0000313" key="2">
    <source>
        <dbReference type="EMBL" id="QSB05617.1"/>
    </source>
</evidence>
<keyword evidence="3" id="KW-1185">Reference proteome</keyword>
<sequence length="119" mass="13525">MTSRNPAQLADRQLDAYNRRELEAFIDCYAEDVRVFAFPSGEELTDRSGDAFRKRYGDLFAANPNLHAELINRVVHGDVVIDHEHVTGLADGSEKYAVAMYEVGQDFIEKVWFVSEAQK</sequence>
<dbReference type="PIRSF" id="PIRSF030561">
    <property type="entry name" value="UCP030561"/>
    <property type="match status" value="1"/>
</dbReference>